<dbReference type="AlphaFoldDB" id="A0A9P6QKD4"/>
<feature type="domain" description="Beta-lactamase-related" evidence="2">
    <location>
        <begin position="27"/>
        <end position="315"/>
    </location>
</feature>
<dbReference type="Gene3D" id="3.40.710.10">
    <property type="entry name" value="DD-peptidase/beta-lactamase superfamily"/>
    <property type="match status" value="1"/>
</dbReference>
<dbReference type="PANTHER" id="PTHR46825">
    <property type="entry name" value="D-ALANYL-D-ALANINE-CARBOXYPEPTIDASE/ENDOPEPTIDASE AMPH"/>
    <property type="match status" value="1"/>
</dbReference>
<dbReference type="OrthoDB" id="5946976at2759"/>
<evidence type="ECO:0000313" key="5">
    <source>
        <dbReference type="Proteomes" id="UP000807716"/>
    </source>
</evidence>
<sequence length="469" mass="52841">MAAPPTLTQKDFNKWTKDIDRARINIGTVTHIASLTKSFTAAGVAELVSEGKADWVTPVSKYLPEFQLKDPRLTAELTFIDLLSHRTGYPLLDWDWYHRPESALDLIKLMRYIDPINPLRTKWVYDNAMYGVAGEASARIAGTSWEEFIRDKFLVPLGMKSSGFSVKTMLTRPNHALPYGSKSFEAAQRGEIDRLVPDETPYRDAPAGDIFSNVIDLAKWAKVIMHQGKLDGKQVLHKKTVEAITRGWSIITGVPREPEFSINLYGLGWNLEHYKGHRSVQHDGIIVAYRSGITMFPDDDLAVVVLSNVLDNDLAHWLPYYIADHVFGVPKTQDWLFEKAVEAARNSYALKTPAALESFFPLLVKNKPPTRKLEDFVGDFSHPYGHSLSVTVKAGKNGKKPSLVFKFSNYVGTLEHYHYDSFRARLVYPAVTMHHLLTFVTSADGSVRDVRVLSSADTRVYSKKTSLPK</sequence>
<evidence type="ECO:0000256" key="1">
    <source>
        <dbReference type="ARBA" id="ARBA00038215"/>
    </source>
</evidence>
<proteinExistence type="inferred from homology"/>
<dbReference type="PANTHER" id="PTHR46825:SF15">
    <property type="entry name" value="BETA-LACTAMASE-RELATED DOMAIN-CONTAINING PROTEIN"/>
    <property type="match status" value="1"/>
</dbReference>
<dbReference type="Pfam" id="PF11954">
    <property type="entry name" value="DUF3471"/>
    <property type="match status" value="1"/>
</dbReference>
<evidence type="ECO:0008006" key="6">
    <source>
        <dbReference type="Google" id="ProtNLM"/>
    </source>
</evidence>
<accession>A0A9P6QKD4</accession>
<organism evidence="4 5">
    <name type="scientific">Actinomortierella ambigua</name>
    <dbReference type="NCBI Taxonomy" id="1343610"/>
    <lineage>
        <taxon>Eukaryota</taxon>
        <taxon>Fungi</taxon>
        <taxon>Fungi incertae sedis</taxon>
        <taxon>Mucoromycota</taxon>
        <taxon>Mortierellomycotina</taxon>
        <taxon>Mortierellomycetes</taxon>
        <taxon>Mortierellales</taxon>
        <taxon>Mortierellaceae</taxon>
        <taxon>Actinomortierella</taxon>
    </lineage>
</organism>
<dbReference type="InterPro" id="IPR012338">
    <property type="entry name" value="Beta-lactam/transpept-like"/>
</dbReference>
<feature type="domain" description="Peptidase S12 Pab87-related C-terminal" evidence="3">
    <location>
        <begin position="365"/>
        <end position="453"/>
    </location>
</feature>
<dbReference type="SUPFAM" id="SSF56601">
    <property type="entry name" value="beta-lactamase/transpeptidase-like"/>
    <property type="match status" value="1"/>
</dbReference>
<evidence type="ECO:0000259" key="2">
    <source>
        <dbReference type="Pfam" id="PF00144"/>
    </source>
</evidence>
<gene>
    <name evidence="4" type="ORF">DFQ27_005826</name>
</gene>
<evidence type="ECO:0000259" key="3">
    <source>
        <dbReference type="Pfam" id="PF11954"/>
    </source>
</evidence>
<dbReference type="Proteomes" id="UP000807716">
    <property type="component" value="Unassembled WGS sequence"/>
</dbReference>
<dbReference type="Pfam" id="PF00144">
    <property type="entry name" value="Beta-lactamase"/>
    <property type="match status" value="1"/>
</dbReference>
<dbReference type="Gene3D" id="2.40.128.600">
    <property type="match status" value="1"/>
</dbReference>
<name>A0A9P6QKD4_9FUNG</name>
<reference evidence="4" key="1">
    <citation type="journal article" date="2020" name="Fungal Divers.">
        <title>Resolving the Mortierellaceae phylogeny through synthesis of multi-gene phylogenetics and phylogenomics.</title>
        <authorList>
            <person name="Vandepol N."/>
            <person name="Liber J."/>
            <person name="Desiro A."/>
            <person name="Na H."/>
            <person name="Kennedy M."/>
            <person name="Barry K."/>
            <person name="Grigoriev I.V."/>
            <person name="Miller A.N."/>
            <person name="O'Donnell K."/>
            <person name="Stajich J.E."/>
            <person name="Bonito G."/>
        </authorList>
    </citation>
    <scope>NUCLEOTIDE SEQUENCE</scope>
    <source>
        <strain evidence="4">BC1065</strain>
    </source>
</reference>
<dbReference type="EMBL" id="JAAAJB010000042">
    <property type="protein sequence ID" value="KAG0268746.1"/>
    <property type="molecule type" value="Genomic_DNA"/>
</dbReference>
<comment type="similarity">
    <text evidence="1">Belongs to the peptidase S12 family.</text>
</comment>
<comment type="caution">
    <text evidence="4">The sequence shown here is derived from an EMBL/GenBank/DDBJ whole genome shotgun (WGS) entry which is preliminary data.</text>
</comment>
<evidence type="ECO:0000313" key="4">
    <source>
        <dbReference type="EMBL" id="KAG0268746.1"/>
    </source>
</evidence>
<protein>
    <recommendedName>
        <fullName evidence="6">Beta-lactamase-related domain-containing protein</fullName>
    </recommendedName>
</protein>
<dbReference type="InterPro" id="IPR050491">
    <property type="entry name" value="AmpC-like"/>
</dbReference>
<keyword evidence="5" id="KW-1185">Reference proteome</keyword>
<dbReference type="InterPro" id="IPR001466">
    <property type="entry name" value="Beta-lactam-related"/>
</dbReference>
<dbReference type="InterPro" id="IPR021860">
    <property type="entry name" value="Peptidase_S12_Pab87-rel_C"/>
</dbReference>